<dbReference type="Proteomes" id="UP000039370">
    <property type="component" value="Unassembled WGS sequence"/>
</dbReference>
<dbReference type="EMBL" id="CDOK01000173">
    <property type="protein sequence ID" value="CEN52873.1"/>
    <property type="molecule type" value="Genomic_DNA"/>
</dbReference>
<dbReference type="AlphaFoldDB" id="A0A0B7I1P2"/>
<accession>A0A0B7I1P2</accession>
<protein>
    <submittedName>
        <fullName evidence="1">Uncharacterized protein</fullName>
    </submittedName>
</protein>
<evidence type="ECO:0000313" key="1">
    <source>
        <dbReference type="EMBL" id="CEN52873.1"/>
    </source>
</evidence>
<name>A0A0B7I1P2_9FLAO</name>
<proteinExistence type="predicted"/>
<sequence length="54" mass="6556">MNEIAFLSVKDIMHILKCSKYVAVKIRKDIVQEYAIDRKRITYEHLKKYLKLEE</sequence>
<reference evidence="1 2" key="1">
    <citation type="submission" date="2015-01" db="EMBL/GenBank/DDBJ databases">
        <authorList>
            <person name="MANFREDI Pablo"/>
        </authorList>
    </citation>
    <scope>NUCLEOTIDE SEQUENCE [LARGE SCALE GENOMIC DNA]</scope>
    <source>
        <strain evidence="1 2">Cc11</strain>
    </source>
</reference>
<organism evidence="1 2">
    <name type="scientific">Capnocytophaga canimorsus</name>
    <dbReference type="NCBI Taxonomy" id="28188"/>
    <lineage>
        <taxon>Bacteria</taxon>
        <taxon>Pseudomonadati</taxon>
        <taxon>Bacteroidota</taxon>
        <taxon>Flavobacteriia</taxon>
        <taxon>Flavobacteriales</taxon>
        <taxon>Flavobacteriaceae</taxon>
        <taxon>Capnocytophaga</taxon>
    </lineage>
</organism>
<gene>
    <name evidence="1" type="ORF">CCAN11_30003</name>
</gene>
<dbReference type="RefSeq" id="WP_013997405.1">
    <property type="nucleotide sequence ID" value="NZ_BOQJ01000037.1"/>
</dbReference>
<evidence type="ECO:0000313" key="2">
    <source>
        <dbReference type="Proteomes" id="UP000039370"/>
    </source>
</evidence>